<sequence length="538" mass="61067">MRRTYADRSAMHRTIRTSLSRTRPNLKAPKKMPYFVFVMLFMLLFFFQQWASRAARRSHQIPLENFVEEVATHDGLIPSKEGPSQKLPQWIQSYLRWHQSVRAQFPGDLLFTDPAAPNLLLRTCLGLCGGLNDRLGQLPWDLYLANQTNRILLLYWHRPVPLESFLIPNELDWTVPKTRPGFFPSPGSRIVSRGDMVLARDIPELFADFNSEQPTDQFWSTHMDVAINRATAGHYRNHKVLRHRLLGHLNEDQLEVRLRTLGETDMIHWTESFGNIFRMFFRPAAAIQGELNRVFSDLQITAGSYSAVHCRVRHPKASPAHVFVKGKNDAYPADKAGLPWIGETQAFAIATATKALKCARQAAQNLSEPTYFLSDSNDLVRYIAHELTSSKFVSANATILHADPVHSSALQTVDSMRIVARESSLENAHIDLQKGREPAAYYATFVDLLLAVNARCVTYGIGYYAVLATKISGTKCKNLYQEEAWGGSENKRNNTHASKSAEVWLHMLMRQQFGRKIRRATDWSMRAADTDASLKVGI</sequence>
<organism evidence="1 2">
    <name type="scientific">Phaeodactylum tricornutum (strain CCAP 1055/1)</name>
    <dbReference type="NCBI Taxonomy" id="556484"/>
    <lineage>
        <taxon>Eukaryota</taxon>
        <taxon>Sar</taxon>
        <taxon>Stramenopiles</taxon>
        <taxon>Ochrophyta</taxon>
        <taxon>Bacillariophyta</taxon>
        <taxon>Bacillariophyceae</taxon>
        <taxon>Bacillariophycidae</taxon>
        <taxon>Naviculales</taxon>
        <taxon>Phaeodactylaceae</taxon>
        <taxon>Phaeodactylum</taxon>
    </lineage>
</organism>
<reference evidence="1 2" key="1">
    <citation type="journal article" date="2008" name="Nature">
        <title>The Phaeodactylum genome reveals the evolutionary history of diatom genomes.</title>
        <authorList>
            <person name="Bowler C."/>
            <person name="Allen A.E."/>
            <person name="Badger J.H."/>
            <person name="Grimwood J."/>
            <person name="Jabbari K."/>
            <person name="Kuo A."/>
            <person name="Maheswari U."/>
            <person name="Martens C."/>
            <person name="Maumus F."/>
            <person name="Otillar R.P."/>
            <person name="Rayko E."/>
            <person name="Salamov A."/>
            <person name="Vandepoele K."/>
            <person name="Beszteri B."/>
            <person name="Gruber A."/>
            <person name="Heijde M."/>
            <person name="Katinka M."/>
            <person name="Mock T."/>
            <person name="Valentin K."/>
            <person name="Verret F."/>
            <person name="Berges J.A."/>
            <person name="Brownlee C."/>
            <person name="Cadoret J.P."/>
            <person name="Chiovitti A."/>
            <person name="Choi C.J."/>
            <person name="Coesel S."/>
            <person name="De Martino A."/>
            <person name="Detter J.C."/>
            <person name="Durkin C."/>
            <person name="Falciatore A."/>
            <person name="Fournet J."/>
            <person name="Haruta M."/>
            <person name="Huysman M.J."/>
            <person name="Jenkins B.D."/>
            <person name="Jiroutova K."/>
            <person name="Jorgensen R.E."/>
            <person name="Joubert Y."/>
            <person name="Kaplan A."/>
            <person name="Kroger N."/>
            <person name="Kroth P.G."/>
            <person name="La Roche J."/>
            <person name="Lindquist E."/>
            <person name="Lommer M."/>
            <person name="Martin-Jezequel V."/>
            <person name="Lopez P.J."/>
            <person name="Lucas S."/>
            <person name="Mangogna M."/>
            <person name="McGinnis K."/>
            <person name="Medlin L.K."/>
            <person name="Montsant A."/>
            <person name="Oudot-Le Secq M.P."/>
            <person name="Napoli C."/>
            <person name="Obornik M."/>
            <person name="Parker M.S."/>
            <person name="Petit J.L."/>
            <person name="Porcel B.M."/>
            <person name="Poulsen N."/>
            <person name="Robison M."/>
            <person name="Rychlewski L."/>
            <person name="Rynearson T.A."/>
            <person name="Schmutz J."/>
            <person name="Shapiro H."/>
            <person name="Siaut M."/>
            <person name="Stanley M."/>
            <person name="Sussman M.R."/>
            <person name="Taylor A.R."/>
            <person name="Vardi A."/>
            <person name="von Dassow P."/>
            <person name="Vyverman W."/>
            <person name="Willis A."/>
            <person name="Wyrwicz L.S."/>
            <person name="Rokhsar D.S."/>
            <person name="Weissenbach J."/>
            <person name="Armbrust E.V."/>
            <person name="Green B.R."/>
            <person name="Van de Peer Y."/>
            <person name="Grigoriev I.V."/>
        </authorList>
    </citation>
    <scope>NUCLEOTIDE SEQUENCE [LARGE SCALE GENOMIC DNA]</scope>
    <source>
        <strain evidence="1 2">CCAP 1055/1</strain>
    </source>
</reference>
<dbReference type="GeneID" id="7203108"/>
<dbReference type="AlphaFoldDB" id="B7G5B0"/>
<dbReference type="KEGG" id="pti:PHATRDRAFT_47901"/>
<dbReference type="HOGENOM" id="CLU_506687_0_0_1"/>
<name>B7G5B0_PHATC</name>
<dbReference type="InParanoid" id="B7G5B0"/>
<accession>B7G5B0</accession>
<dbReference type="OMA" id="NNTHASK"/>
<dbReference type="RefSeq" id="XP_002182384.1">
    <property type="nucleotide sequence ID" value="XM_002182348.1"/>
</dbReference>
<dbReference type="eggNOG" id="ENOG502SMTZ">
    <property type="taxonomic scope" value="Eukaryota"/>
</dbReference>
<dbReference type="EMBL" id="CM000617">
    <property type="protein sequence ID" value="EEC46285.1"/>
    <property type="molecule type" value="Genomic_DNA"/>
</dbReference>
<gene>
    <name evidence="1" type="ORF">PHATRDRAFT_47901</name>
</gene>
<evidence type="ECO:0000313" key="2">
    <source>
        <dbReference type="Proteomes" id="UP000000759"/>
    </source>
</evidence>
<protein>
    <submittedName>
        <fullName evidence="1">Uncharacterized protein</fullName>
    </submittedName>
</protein>
<proteinExistence type="predicted"/>
<dbReference type="Proteomes" id="UP000000759">
    <property type="component" value="Chromosome 15"/>
</dbReference>
<keyword evidence="2" id="KW-1185">Reference proteome</keyword>
<evidence type="ECO:0000313" key="1">
    <source>
        <dbReference type="EMBL" id="EEC46285.1"/>
    </source>
</evidence>
<dbReference type="PaxDb" id="2850-Phatr47901"/>
<reference evidence="2" key="2">
    <citation type="submission" date="2008-08" db="EMBL/GenBank/DDBJ databases">
        <authorList>
            <consortium name="Diatom Consortium"/>
            <person name="Grigoriev I."/>
            <person name="Grimwood J."/>
            <person name="Kuo A."/>
            <person name="Otillar R.P."/>
            <person name="Salamov A."/>
            <person name="Detter J.C."/>
            <person name="Lindquist E."/>
            <person name="Shapiro H."/>
            <person name="Lucas S."/>
            <person name="Glavina del Rio T."/>
            <person name="Pitluck S."/>
            <person name="Rokhsar D."/>
            <person name="Bowler C."/>
        </authorList>
    </citation>
    <scope>GENOME REANNOTATION</scope>
    <source>
        <strain evidence="2">CCAP 1055/1</strain>
    </source>
</reference>
<dbReference type="OrthoDB" id="44457at2759"/>